<dbReference type="GO" id="GO:0006396">
    <property type="term" value="P:RNA processing"/>
    <property type="evidence" value="ECO:0007669"/>
    <property type="project" value="InterPro"/>
</dbReference>
<dbReference type="GO" id="GO:0003723">
    <property type="term" value="F:RNA binding"/>
    <property type="evidence" value="ECO:0007669"/>
    <property type="project" value="InterPro"/>
</dbReference>
<dbReference type="InterPro" id="IPR013123">
    <property type="entry name" value="SpoU_subst-bd"/>
</dbReference>
<gene>
    <name evidence="5" type="ORF">C8D94_103326</name>
</gene>
<dbReference type="Gene3D" id="3.30.1330.30">
    <property type="match status" value="1"/>
</dbReference>
<dbReference type="Pfam" id="PF00588">
    <property type="entry name" value="SpoU_methylase"/>
    <property type="match status" value="1"/>
</dbReference>
<keyword evidence="3 5" id="KW-0808">Transferase</keyword>
<evidence type="ECO:0000256" key="3">
    <source>
        <dbReference type="ARBA" id="ARBA00022679"/>
    </source>
</evidence>
<dbReference type="InterPro" id="IPR053888">
    <property type="entry name" value="MRM3-like_sub_bind"/>
</dbReference>
<accession>A0A370QB43</accession>
<dbReference type="SUPFAM" id="SSF55315">
    <property type="entry name" value="L30e-like"/>
    <property type="match status" value="1"/>
</dbReference>
<dbReference type="CDD" id="cd18104">
    <property type="entry name" value="SpoU-like_RNA-MTase"/>
    <property type="match status" value="1"/>
</dbReference>
<evidence type="ECO:0000256" key="1">
    <source>
        <dbReference type="ARBA" id="ARBA00007228"/>
    </source>
</evidence>
<dbReference type="InterPro" id="IPR051259">
    <property type="entry name" value="rRNA_Methyltransferase"/>
</dbReference>
<evidence type="ECO:0000313" key="6">
    <source>
        <dbReference type="Proteomes" id="UP000255317"/>
    </source>
</evidence>
<protein>
    <submittedName>
        <fullName evidence="5">TrmH family RNA methyltransferase</fullName>
    </submittedName>
</protein>
<dbReference type="InterPro" id="IPR029026">
    <property type="entry name" value="tRNA_m1G_MTases_N"/>
</dbReference>
<evidence type="ECO:0000313" key="5">
    <source>
        <dbReference type="EMBL" id="RDK85499.1"/>
    </source>
</evidence>
<dbReference type="EMBL" id="QRAO01000003">
    <property type="protein sequence ID" value="RDK85499.1"/>
    <property type="molecule type" value="Genomic_DNA"/>
</dbReference>
<dbReference type="InterPro" id="IPR029064">
    <property type="entry name" value="Ribosomal_eL30-like_sf"/>
</dbReference>
<name>A0A370QB43_9FLAO</name>
<dbReference type="InterPro" id="IPR001537">
    <property type="entry name" value="SpoU_MeTrfase"/>
</dbReference>
<keyword evidence="6" id="KW-1185">Reference proteome</keyword>
<dbReference type="PANTHER" id="PTHR43191">
    <property type="entry name" value="RRNA METHYLTRANSFERASE 3"/>
    <property type="match status" value="1"/>
</dbReference>
<evidence type="ECO:0000256" key="2">
    <source>
        <dbReference type="ARBA" id="ARBA00022603"/>
    </source>
</evidence>
<comment type="caution">
    <text evidence="5">The sequence shown here is derived from an EMBL/GenBank/DDBJ whole genome shotgun (WGS) entry which is preliminary data.</text>
</comment>
<dbReference type="SMART" id="SM00967">
    <property type="entry name" value="SpoU_sub_bind"/>
    <property type="match status" value="1"/>
</dbReference>
<dbReference type="GO" id="GO:0008173">
    <property type="term" value="F:RNA methyltransferase activity"/>
    <property type="evidence" value="ECO:0007669"/>
    <property type="project" value="InterPro"/>
</dbReference>
<evidence type="ECO:0000259" key="4">
    <source>
        <dbReference type="SMART" id="SM00967"/>
    </source>
</evidence>
<dbReference type="GO" id="GO:0032259">
    <property type="term" value="P:methylation"/>
    <property type="evidence" value="ECO:0007669"/>
    <property type="project" value="UniProtKB-KW"/>
</dbReference>
<sequence length="290" mass="32016">MIFNKYKSSLSNTALYPTLSILYLCCMHKTISSTQNTLVKQVAKLSSTSRERKRTGLFVIEGEREISLAKKGGYIFETLLFCAEIFKGDPKSFAAEDTEIVQISEEVYQKLAYRTTTEGILAVAEAKELSVNNLKFQRDNPLLLVAEAPEKPGNIGALLRTADAANLDGVLIANPRTDVYNPNIIRSSVGCVFTNQLATGTTAEIISFLKEKNIAFYSATLQDSKPYHECNFTMATALVVGTEATGLSQEWRTESTQNIIIPMQGEIDSMNVSVAAGILIFEAKRQRNFL</sequence>
<organism evidence="5 6">
    <name type="scientific">Marinirhabdus gelatinilytica</name>
    <dbReference type="NCBI Taxonomy" id="1703343"/>
    <lineage>
        <taxon>Bacteria</taxon>
        <taxon>Pseudomonadati</taxon>
        <taxon>Bacteroidota</taxon>
        <taxon>Flavobacteriia</taxon>
        <taxon>Flavobacteriales</taxon>
        <taxon>Flavobacteriaceae</taxon>
    </lineage>
</organism>
<feature type="domain" description="RNA 2-O ribose methyltransferase substrate binding" evidence="4">
    <location>
        <begin position="59"/>
        <end position="130"/>
    </location>
</feature>
<dbReference type="PANTHER" id="PTHR43191:SF2">
    <property type="entry name" value="RRNA METHYLTRANSFERASE 3, MITOCHONDRIAL"/>
    <property type="match status" value="1"/>
</dbReference>
<dbReference type="Proteomes" id="UP000255317">
    <property type="component" value="Unassembled WGS sequence"/>
</dbReference>
<proteinExistence type="inferred from homology"/>
<dbReference type="GO" id="GO:0005737">
    <property type="term" value="C:cytoplasm"/>
    <property type="evidence" value="ECO:0007669"/>
    <property type="project" value="UniProtKB-ARBA"/>
</dbReference>
<dbReference type="SUPFAM" id="SSF75217">
    <property type="entry name" value="alpha/beta knot"/>
    <property type="match status" value="1"/>
</dbReference>
<comment type="similarity">
    <text evidence="1">Belongs to the class IV-like SAM-binding methyltransferase superfamily. RNA methyltransferase TrmH family.</text>
</comment>
<dbReference type="Pfam" id="PF22435">
    <property type="entry name" value="MRM3-like_sub_bind"/>
    <property type="match status" value="1"/>
</dbReference>
<dbReference type="InterPro" id="IPR029028">
    <property type="entry name" value="Alpha/beta_knot_MTases"/>
</dbReference>
<dbReference type="Gene3D" id="3.40.1280.10">
    <property type="match status" value="1"/>
</dbReference>
<reference evidence="5 6" key="1">
    <citation type="submission" date="2018-07" db="EMBL/GenBank/DDBJ databases">
        <title>Genomic Encyclopedia of Type Strains, Phase IV (KMG-IV): sequencing the most valuable type-strain genomes for metagenomic binning, comparative biology and taxonomic classification.</title>
        <authorList>
            <person name="Goeker M."/>
        </authorList>
    </citation>
    <scope>NUCLEOTIDE SEQUENCE [LARGE SCALE GENOMIC DNA]</scope>
    <source>
        <strain evidence="5 6">DSM 101478</strain>
    </source>
</reference>
<dbReference type="AlphaFoldDB" id="A0A370QB43"/>
<keyword evidence="2 5" id="KW-0489">Methyltransferase</keyword>